<dbReference type="SUPFAM" id="SSF51621">
    <property type="entry name" value="Phosphoenolpyruvate/pyruvate domain"/>
    <property type="match status" value="1"/>
</dbReference>
<evidence type="ECO:0000259" key="1">
    <source>
        <dbReference type="Pfam" id="PF09370"/>
    </source>
</evidence>
<dbReference type="Pfam" id="PF09370">
    <property type="entry name" value="PEP_hydrolase"/>
    <property type="match status" value="1"/>
</dbReference>
<keyword evidence="2" id="KW-0378">Hydrolase</keyword>
<dbReference type="InterPro" id="IPR015813">
    <property type="entry name" value="Pyrv/PenolPyrv_kinase-like_dom"/>
</dbReference>
<dbReference type="EMBL" id="JABFUB010000004">
    <property type="protein sequence ID" value="MCG6661387.1"/>
    <property type="molecule type" value="Genomic_DNA"/>
</dbReference>
<proteinExistence type="predicted"/>
<reference evidence="3 5" key="1">
    <citation type="submission" date="2020-05" db="EMBL/GenBank/DDBJ databases">
        <title>Comparative genomic analysis of denitrifying bacteria from Halomonas genus.</title>
        <authorList>
            <person name="Wang L."/>
            <person name="Shao Z."/>
        </authorList>
    </citation>
    <scope>NUCLEOTIDE SEQUENCE [LARGE SCALE GENOMIC DNA]</scope>
    <source>
        <strain evidence="3 5">DSM 17331</strain>
    </source>
</reference>
<feature type="domain" description="TIM-barrel" evidence="1">
    <location>
        <begin position="38"/>
        <end position="152"/>
    </location>
</feature>
<keyword evidence="5" id="KW-1185">Reference proteome</keyword>
<dbReference type="GO" id="GO:0016787">
    <property type="term" value="F:hydrolase activity"/>
    <property type="evidence" value="ECO:0007669"/>
    <property type="project" value="UniProtKB-KW"/>
</dbReference>
<comment type="caution">
    <text evidence="2">The sequence shown here is derived from an EMBL/GenBank/DDBJ whole genome shotgun (WGS) entry which is preliminary data.</text>
</comment>
<reference evidence="2 4" key="2">
    <citation type="submission" date="2020-07" db="EMBL/GenBank/DDBJ databases">
        <title>Identification of Halomonas strains.</title>
        <authorList>
            <person name="Xiao Z."/>
            <person name="Shen J."/>
        </authorList>
    </citation>
    <scope>NUCLEOTIDE SEQUENCE [LARGE SCALE GENOMIC DNA]</scope>
    <source>
        <strain evidence="2 4">DSM 17331</strain>
    </source>
</reference>
<evidence type="ECO:0000313" key="5">
    <source>
        <dbReference type="Proteomes" id="UP000814353"/>
    </source>
</evidence>
<sequence length="221" mass="22965">MTPAIAGHLVGSLEAAWAHGGTPSLLSPFTARLPASLADLAGSLPIGDANGELLASTRGETPFPEHAFAGVLATDPFRLADDLLDMLSRRGCRGVANWPSSALLGGTMGEALSHSKLGHDEEMAFLALAGERGFRTLAVIASEAQLAAALPARPSQLLVAVSVSVSKNPATAGAMVERLLEKVREAGYAPWLYEHAGVKALLEPLQTRAEVILRHPGPGEV</sequence>
<dbReference type="EMBL" id="JACEFT010000002">
    <property type="protein sequence ID" value="MBA2777916.1"/>
    <property type="molecule type" value="Genomic_DNA"/>
</dbReference>
<keyword evidence="2" id="KW-0670">Pyruvate</keyword>
<name>A0A7V9VYV2_9GAMM</name>
<dbReference type="RefSeq" id="WP_181513417.1">
    <property type="nucleotide sequence ID" value="NZ_JABFUB010000004.1"/>
</dbReference>
<dbReference type="Gene3D" id="3.20.20.70">
    <property type="entry name" value="Aldolase class I"/>
    <property type="match status" value="1"/>
</dbReference>
<accession>A0A7V9VYV2</accession>
<organism evidence="2 4">
    <name type="scientific">Billgrantia kenyensis</name>
    <dbReference type="NCBI Taxonomy" id="321266"/>
    <lineage>
        <taxon>Bacteria</taxon>
        <taxon>Pseudomonadati</taxon>
        <taxon>Pseudomonadota</taxon>
        <taxon>Gammaproteobacteria</taxon>
        <taxon>Oceanospirillales</taxon>
        <taxon>Halomonadaceae</taxon>
        <taxon>Billgrantia</taxon>
    </lineage>
</organism>
<evidence type="ECO:0000313" key="2">
    <source>
        <dbReference type="EMBL" id="MBA2777916.1"/>
    </source>
</evidence>
<dbReference type="Proteomes" id="UP000518091">
    <property type="component" value="Unassembled WGS sequence"/>
</dbReference>
<dbReference type="InterPro" id="IPR013785">
    <property type="entry name" value="Aldolase_TIM"/>
</dbReference>
<gene>
    <name evidence="2" type="ORF">H1D44_03285</name>
    <name evidence="3" type="ORF">HOP48_07465</name>
</gene>
<evidence type="ECO:0000313" key="3">
    <source>
        <dbReference type="EMBL" id="MCG6661387.1"/>
    </source>
</evidence>
<evidence type="ECO:0000313" key="4">
    <source>
        <dbReference type="Proteomes" id="UP000518091"/>
    </source>
</evidence>
<dbReference type="AlphaFoldDB" id="A0A7V9VYV2"/>
<protein>
    <submittedName>
        <fullName evidence="2">Phosphoenolpyruvate hydrolase family protein</fullName>
    </submittedName>
</protein>
<dbReference type="Proteomes" id="UP000814353">
    <property type="component" value="Unassembled WGS sequence"/>
</dbReference>
<dbReference type="InterPro" id="IPR009215">
    <property type="entry name" value="TIM-br_IGPS-like"/>
</dbReference>